<dbReference type="GO" id="GO:0006312">
    <property type="term" value="P:mitotic recombination"/>
    <property type="evidence" value="ECO:0007669"/>
    <property type="project" value="TreeGrafter"/>
</dbReference>
<dbReference type="AlphaFoldDB" id="A0A1B0DB84"/>
<dbReference type="VEuPathDB" id="VectorBase:PPAI004981"/>
<dbReference type="Proteomes" id="UP000092462">
    <property type="component" value="Unassembled WGS sequence"/>
</dbReference>
<dbReference type="PANTHER" id="PTHR12749:SF0">
    <property type="entry name" value="DNA EXCISION REPAIR PROTEIN ERCC-1"/>
    <property type="match status" value="1"/>
</dbReference>
<proteinExistence type="inferred from homology"/>
<dbReference type="InterPro" id="IPR010994">
    <property type="entry name" value="RuvA_2-like"/>
</dbReference>
<evidence type="ECO:0000256" key="3">
    <source>
        <dbReference type="ARBA" id="ARBA00022763"/>
    </source>
</evidence>
<evidence type="ECO:0000256" key="8">
    <source>
        <dbReference type="ARBA" id="ARBA00071993"/>
    </source>
</evidence>
<dbReference type="FunFam" id="3.40.50.10130:FF:000001">
    <property type="entry name" value="DNA excision repair protein ERCC-1"/>
    <property type="match status" value="1"/>
</dbReference>
<dbReference type="Pfam" id="PF14520">
    <property type="entry name" value="HHH_5"/>
    <property type="match status" value="1"/>
</dbReference>
<keyword evidence="3" id="KW-0227">DNA damage</keyword>
<dbReference type="GO" id="GO:0032204">
    <property type="term" value="P:regulation of telomere maintenance"/>
    <property type="evidence" value="ECO:0007669"/>
    <property type="project" value="UniProtKB-ARBA"/>
</dbReference>
<evidence type="ECO:0000256" key="4">
    <source>
        <dbReference type="ARBA" id="ARBA00023125"/>
    </source>
</evidence>
<dbReference type="Gene3D" id="1.10.150.20">
    <property type="entry name" value="5' to 3' exonuclease, C-terminal subdomain"/>
    <property type="match status" value="1"/>
</dbReference>
<keyword evidence="4" id="KW-0238">DNA-binding</keyword>
<evidence type="ECO:0000256" key="7">
    <source>
        <dbReference type="ARBA" id="ARBA00054210"/>
    </source>
</evidence>
<name>A0A1B0DB84_PHLPP</name>
<evidence type="ECO:0000256" key="6">
    <source>
        <dbReference type="ARBA" id="ARBA00023242"/>
    </source>
</evidence>
<dbReference type="VEuPathDB" id="VectorBase:PPAPM1_002797"/>
<evidence type="ECO:0000256" key="2">
    <source>
        <dbReference type="ARBA" id="ARBA00008283"/>
    </source>
</evidence>
<dbReference type="PANTHER" id="PTHR12749">
    <property type="entry name" value="EXCISION REPAIR CROSS-COMPLEMENTING 1 ERCC1"/>
    <property type="match status" value="1"/>
</dbReference>
<evidence type="ECO:0000256" key="1">
    <source>
        <dbReference type="ARBA" id="ARBA00004123"/>
    </source>
</evidence>
<comment type="function">
    <text evidence="7">Non-catalytic component of a structure-specific DNA repair endonuclease responsible for the 5'-incision during DNA repair. Responsible, in conjunction with SLX4, for the first step in the repair of interstrand cross-links (ICL). Participates in the processing of anaphase bridge-generating DNA structures, which consist in incompletely processed DNA lesions arising during S or G2 phase, and can result in cytokinesis failure. Also required for homology-directed repair (HDR) of DNA double-strand breaks, in conjunction with SLX4.</text>
</comment>
<dbReference type="EMBL" id="AJVK01004674">
    <property type="status" value="NOT_ANNOTATED_CDS"/>
    <property type="molecule type" value="Genomic_DNA"/>
</dbReference>
<feature type="domain" description="ERCC1-like central" evidence="9">
    <location>
        <begin position="68"/>
        <end position="180"/>
    </location>
</feature>
<dbReference type="NCBIfam" id="TIGR00597">
    <property type="entry name" value="rad10"/>
    <property type="match status" value="1"/>
</dbReference>
<dbReference type="Gene3D" id="3.40.50.10130">
    <property type="match status" value="1"/>
</dbReference>
<dbReference type="InterPro" id="IPR011335">
    <property type="entry name" value="Restrct_endonuc-II-like"/>
</dbReference>
<dbReference type="GO" id="GO:0000110">
    <property type="term" value="C:nucleotide-excision repair factor 1 complex"/>
    <property type="evidence" value="ECO:0007669"/>
    <property type="project" value="TreeGrafter"/>
</dbReference>
<organism evidence="10 11">
    <name type="scientific">Phlebotomus papatasi</name>
    <name type="common">Sandfly</name>
    <dbReference type="NCBI Taxonomy" id="29031"/>
    <lineage>
        <taxon>Eukaryota</taxon>
        <taxon>Metazoa</taxon>
        <taxon>Ecdysozoa</taxon>
        <taxon>Arthropoda</taxon>
        <taxon>Hexapoda</taxon>
        <taxon>Insecta</taxon>
        <taxon>Pterygota</taxon>
        <taxon>Neoptera</taxon>
        <taxon>Endopterygota</taxon>
        <taxon>Diptera</taxon>
        <taxon>Nematocera</taxon>
        <taxon>Psychodoidea</taxon>
        <taxon>Psychodidae</taxon>
        <taxon>Phlebotomus</taxon>
        <taxon>Phlebotomus</taxon>
    </lineage>
</organism>
<keyword evidence="11" id="KW-1185">Reference proteome</keyword>
<dbReference type="GO" id="GO:0070522">
    <property type="term" value="C:ERCC4-ERCC1 complex"/>
    <property type="evidence" value="ECO:0007669"/>
    <property type="project" value="TreeGrafter"/>
</dbReference>
<sequence>MDSEDNALLDDSFDDELLQVDAPTEPKVAKLSQERQEDVNVPGPSQGPAAPKEKIEVKSNAVNKNHCILVHPKQRGNPLLRSIVNVPWEYDDIVPDYIVGRTSCVLFLSLKYHNLNPDYIHGRIKKLGNMFQLRVLLAQVDLREPHGALKNITRVCLLTDLTLMLAWSPEEAGKIIESYKMFENRSSDWIKERPADDPHTKLLTALSSIKHINKTDSMTLLQNFGTLENIMKSSEERLVSCPGLGPRKAKKLYKLFHEPFCN</sequence>
<reference evidence="10" key="1">
    <citation type="submission" date="2022-08" db="UniProtKB">
        <authorList>
            <consortium name="EnsemblMetazoa"/>
        </authorList>
    </citation>
    <scope>IDENTIFICATION</scope>
    <source>
        <strain evidence="10">Israel</strain>
    </source>
</reference>
<keyword evidence="5" id="KW-0234">DNA repair</keyword>
<dbReference type="EnsemblMetazoa" id="PPAI004981-RA">
    <property type="protein sequence ID" value="PPAI004981-PA"/>
    <property type="gene ID" value="PPAI004981"/>
</dbReference>
<dbReference type="FunFam" id="1.10.150.20:FF:000017">
    <property type="entry name" value="DNA excision repair protein ERCC-1"/>
    <property type="match status" value="1"/>
</dbReference>
<evidence type="ECO:0000256" key="5">
    <source>
        <dbReference type="ARBA" id="ARBA00023204"/>
    </source>
</evidence>
<comment type="similarity">
    <text evidence="2">Belongs to the ERCC1/RAD10/SWI10 family.</text>
</comment>
<dbReference type="SUPFAM" id="SSF52980">
    <property type="entry name" value="Restriction endonuclease-like"/>
    <property type="match status" value="1"/>
</dbReference>
<dbReference type="GO" id="GO:0006289">
    <property type="term" value="P:nucleotide-excision repair"/>
    <property type="evidence" value="ECO:0007669"/>
    <property type="project" value="UniProtKB-ARBA"/>
</dbReference>
<keyword evidence="6" id="KW-0539">Nucleus</keyword>
<accession>A0A1B0DB84</accession>
<dbReference type="InterPro" id="IPR004579">
    <property type="entry name" value="ERCC1/RAD10/SWI10"/>
</dbReference>
<dbReference type="GO" id="GO:0070914">
    <property type="term" value="P:UV-damage excision repair"/>
    <property type="evidence" value="ECO:0007669"/>
    <property type="project" value="TreeGrafter"/>
</dbReference>
<evidence type="ECO:0000313" key="10">
    <source>
        <dbReference type="EnsemblMetazoa" id="PPAI004981-PA"/>
    </source>
</evidence>
<dbReference type="GO" id="GO:0003697">
    <property type="term" value="F:single-stranded DNA binding"/>
    <property type="evidence" value="ECO:0007669"/>
    <property type="project" value="TreeGrafter"/>
</dbReference>
<dbReference type="Pfam" id="PF03834">
    <property type="entry name" value="Rad10"/>
    <property type="match status" value="1"/>
</dbReference>
<evidence type="ECO:0000259" key="9">
    <source>
        <dbReference type="Pfam" id="PF03834"/>
    </source>
</evidence>
<comment type="subcellular location">
    <subcellularLocation>
        <location evidence="1">Nucleus</location>
    </subcellularLocation>
</comment>
<evidence type="ECO:0000313" key="11">
    <source>
        <dbReference type="Proteomes" id="UP000092462"/>
    </source>
</evidence>
<dbReference type="GO" id="GO:0006302">
    <property type="term" value="P:double-strand break repair"/>
    <property type="evidence" value="ECO:0007669"/>
    <property type="project" value="UniProtKB-ARBA"/>
</dbReference>
<protein>
    <recommendedName>
        <fullName evidence="8">DNA excision repair protein ERCC-1</fullName>
    </recommendedName>
</protein>
<dbReference type="GO" id="GO:0003684">
    <property type="term" value="F:damaged DNA binding"/>
    <property type="evidence" value="ECO:0007669"/>
    <property type="project" value="InterPro"/>
</dbReference>
<dbReference type="InterPro" id="IPR047260">
    <property type="entry name" value="ERCC1-like_central_dom"/>
</dbReference>
<dbReference type="SUPFAM" id="SSF47781">
    <property type="entry name" value="RuvA domain 2-like"/>
    <property type="match status" value="1"/>
</dbReference>
<dbReference type="CDD" id="cd22325">
    <property type="entry name" value="ERCC1_C-like"/>
    <property type="match status" value="1"/>
</dbReference>